<dbReference type="AlphaFoldDB" id="A0A356LGQ8"/>
<dbReference type="InterPro" id="IPR036380">
    <property type="entry name" value="Isochorismatase-like_sf"/>
</dbReference>
<dbReference type="Proteomes" id="UP000264036">
    <property type="component" value="Unassembled WGS sequence"/>
</dbReference>
<evidence type="ECO:0000313" key="3">
    <source>
        <dbReference type="EMBL" id="HBP30019.1"/>
    </source>
</evidence>
<dbReference type="Pfam" id="PF00857">
    <property type="entry name" value="Isochorismatase"/>
    <property type="match status" value="1"/>
</dbReference>
<comment type="caution">
    <text evidence="3">The sequence shown here is derived from an EMBL/GenBank/DDBJ whole genome shotgun (WGS) entry which is preliminary data.</text>
</comment>
<evidence type="ECO:0000256" key="1">
    <source>
        <dbReference type="ARBA" id="ARBA00022801"/>
    </source>
</evidence>
<organism evidence="3 4">
    <name type="scientific">Advenella kashmirensis</name>
    <dbReference type="NCBI Taxonomy" id="310575"/>
    <lineage>
        <taxon>Bacteria</taxon>
        <taxon>Pseudomonadati</taxon>
        <taxon>Pseudomonadota</taxon>
        <taxon>Betaproteobacteria</taxon>
        <taxon>Burkholderiales</taxon>
        <taxon>Alcaligenaceae</taxon>
    </lineage>
</organism>
<dbReference type="GO" id="GO:0016787">
    <property type="term" value="F:hydrolase activity"/>
    <property type="evidence" value="ECO:0007669"/>
    <property type="project" value="UniProtKB-KW"/>
</dbReference>
<proteinExistence type="predicted"/>
<feature type="domain" description="Isochorismatase-like" evidence="2">
    <location>
        <begin position="4"/>
        <end position="144"/>
    </location>
</feature>
<dbReference type="InterPro" id="IPR050272">
    <property type="entry name" value="Isochorismatase-like_hydrls"/>
</dbReference>
<dbReference type="EMBL" id="DOEK01000028">
    <property type="protein sequence ID" value="HBP30019.1"/>
    <property type="molecule type" value="Genomic_DNA"/>
</dbReference>
<dbReference type="InterPro" id="IPR000868">
    <property type="entry name" value="Isochorismatase-like_dom"/>
</dbReference>
<dbReference type="Gene3D" id="3.40.50.850">
    <property type="entry name" value="Isochorismatase-like"/>
    <property type="match status" value="1"/>
</dbReference>
<dbReference type="SUPFAM" id="SSF52499">
    <property type="entry name" value="Isochorismatase-like hydrolases"/>
    <property type="match status" value="1"/>
</dbReference>
<protein>
    <submittedName>
        <fullName evidence="3">Hydrolase</fullName>
    </submittedName>
</protein>
<evidence type="ECO:0000313" key="4">
    <source>
        <dbReference type="Proteomes" id="UP000264036"/>
    </source>
</evidence>
<dbReference type="PANTHER" id="PTHR43540">
    <property type="entry name" value="PEROXYUREIDOACRYLATE/UREIDOACRYLATE AMIDOHYDROLASE-RELATED"/>
    <property type="match status" value="1"/>
</dbReference>
<accession>A0A356LGQ8</accession>
<evidence type="ECO:0000259" key="2">
    <source>
        <dbReference type="Pfam" id="PF00857"/>
    </source>
</evidence>
<reference evidence="3 4" key="1">
    <citation type="journal article" date="2018" name="Nat. Biotechnol.">
        <title>A standardized bacterial taxonomy based on genome phylogeny substantially revises the tree of life.</title>
        <authorList>
            <person name="Parks D.H."/>
            <person name="Chuvochina M."/>
            <person name="Waite D.W."/>
            <person name="Rinke C."/>
            <person name="Skarshewski A."/>
            <person name="Chaumeil P.A."/>
            <person name="Hugenholtz P."/>
        </authorList>
    </citation>
    <scope>NUCLEOTIDE SEQUENCE [LARGE SCALE GENOMIC DNA]</scope>
    <source>
        <strain evidence="3">UBA10707</strain>
    </source>
</reference>
<sequence>MNQILVLIDVQESFRHRHYWDEGRAASFLAQTNAFIAHCDAQGVPIVRVYHCETAADSPFNEASGYVRPLHGLMDFDAALVVKKQKHSALVGTQLLCWLRDRGITNVMIAGIRTEQCCETTTRHLSDEGFSVTFVTDATLTFDMTSPDGLPVSADDIHRRTATVLNKRFASIAHVRDLVGDTCRDIAAR</sequence>
<name>A0A356LGQ8_9BURK</name>
<keyword evidence="1 3" id="KW-0378">Hydrolase</keyword>
<dbReference type="PANTHER" id="PTHR43540:SF6">
    <property type="entry name" value="ISOCHORISMATASE-LIKE DOMAIN-CONTAINING PROTEIN"/>
    <property type="match status" value="1"/>
</dbReference>
<gene>
    <name evidence="3" type="ORF">DD666_11450</name>
</gene>